<dbReference type="PANTHER" id="PTHR30011">
    <property type="entry name" value="ALKANESULFONATE MONOOXYGENASE-RELATED"/>
    <property type="match status" value="1"/>
</dbReference>
<feature type="binding site" evidence="6">
    <location>
        <position position="234"/>
    </location>
    <ligand>
        <name>FMN</name>
        <dbReference type="ChEBI" id="CHEBI:58210"/>
    </ligand>
</feature>
<dbReference type="Pfam" id="PF00296">
    <property type="entry name" value="Bac_luciferase"/>
    <property type="match status" value="1"/>
</dbReference>
<dbReference type="Gene3D" id="3.20.20.30">
    <property type="entry name" value="Luciferase-like domain"/>
    <property type="match status" value="1"/>
</dbReference>
<dbReference type="PANTHER" id="PTHR30011:SF16">
    <property type="entry name" value="C2H2 FINGER DOMAIN TRANSCRIPTION FACTOR (EUROFUNG)-RELATED"/>
    <property type="match status" value="1"/>
</dbReference>
<protein>
    <submittedName>
        <fullName evidence="8">FMN-dependent oxidoreductase (Nitrilotriacetate monooxygenase family)</fullName>
    </submittedName>
</protein>
<feature type="binding site" evidence="6">
    <location>
        <position position="63"/>
    </location>
    <ligand>
        <name>FMN</name>
        <dbReference type="ChEBI" id="CHEBI:58210"/>
    </ligand>
</feature>
<comment type="similarity">
    <text evidence="5">Belongs to the NtaA/SnaA/DszA monooxygenase family.</text>
</comment>
<dbReference type="InterPro" id="IPR051260">
    <property type="entry name" value="Diverse_substr_monoxygenases"/>
</dbReference>
<reference evidence="8 9" key="1">
    <citation type="submission" date="2019-06" db="EMBL/GenBank/DDBJ databases">
        <title>Genomic Encyclopedia of Type Strains, Phase IV (KMG-V): Genome sequencing to study the core and pangenomes of soil and plant-associated prokaryotes.</title>
        <authorList>
            <person name="Whitman W."/>
        </authorList>
    </citation>
    <scope>NUCLEOTIDE SEQUENCE [LARGE SCALE GENOMIC DNA]</scope>
    <source>
        <strain evidence="8 9">BR 10355</strain>
    </source>
</reference>
<dbReference type="GO" id="GO:0004497">
    <property type="term" value="F:monooxygenase activity"/>
    <property type="evidence" value="ECO:0007669"/>
    <property type="project" value="UniProtKB-KW"/>
</dbReference>
<sequence length="453" mass="50102">MSAPQVANKPRMHLALDISWQAVDTDWRSATSWVNRSYPDIGLFEDIARTAERGCFDLLFCGDSTGIPNTWEGSIDAAVRTGVAWPRMDMSPWIARMAAVTSHIGFGLTYSSTFMHPFYVARLLNSLDHVTNGRIAFNVVTSQRKSDAENYGFDELMEHDLRYDRMDEFMDVCRALWGSVAPDAFLWDKKTGIVADTTKVHPINHAGKFFKVKGPLSVMASPQITPVLIQAGGSARGLQSAARFVDHVFAFSGSVPQMVQARSKLDSALKGAGRDPAKIGVFWGARPLVAETEAEAIRLKERLIADVPMEAVGVFLSHNTGLDMSKLPQHFTLRELNERIKAANASPVGYIHKLAQQYGEDKEISRSEFLEQGLHLATGYADTRPGTASQIADYLEEAFVATGERGGFMLFQSQSADRALLQGLTGLLIPELQRRGRVRTCYEGRTLRENLAQ</sequence>
<dbReference type="InterPro" id="IPR016215">
    <property type="entry name" value="NTA_MOA"/>
</dbReference>
<evidence type="ECO:0000313" key="9">
    <source>
        <dbReference type="Proteomes" id="UP000321304"/>
    </source>
</evidence>
<name>A0A560KX27_9BRAD</name>
<evidence type="ECO:0000259" key="7">
    <source>
        <dbReference type="Pfam" id="PF00296"/>
    </source>
</evidence>
<evidence type="ECO:0000256" key="1">
    <source>
        <dbReference type="ARBA" id="ARBA00022630"/>
    </source>
</evidence>
<evidence type="ECO:0000256" key="6">
    <source>
        <dbReference type="PIRSR" id="PIRSR000337-1"/>
    </source>
</evidence>
<keyword evidence="1 6" id="KW-0285">Flavoprotein</keyword>
<dbReference type="GO" id="GO:0016705">
    <property type="term" value="F:oxidoreductase activity, acting on paired donors, with incorporation or reduction of molecular oxygen"/>
    <property type="evidence" value="ECO:0007669"/>
    <property type="project" value="InterPro"/>
</dbReference>
<comment type="caution">
    <text evidence="8">The sequence shown here is derived from an EMBL/GenBank/DDBJ whole genome shotgun (WGS) entry which is preliminary data.</text>
</comment>
<evidence type="ECO:0000256" key="2">
    <source>
        <dbReference type="ARBA" id="ARBA00022643"/>
    </source>
</evidence>
<dbReference type="RefSeq" id="WP_146992321.1">
    <property type="nucleotide sequence ID" value="NZ_VITY01000020.1"/>
</dbReference>
<keyword evidence="2 6" id="KW-0288">FMN</keyword>
<dbReference type="NCBIfam" id="TIGR03860">
    <property type="entry name" value="FMN_nitrolo"/>
    <property type="match status" value="1"/>
</dbReference>
<evidence type="ECO:0000256" key="4">
    <source>
        <dbReference type="ARBA" id="ARBA00023033"/>
    </source>
</evidence>
<proteinExistence type="inferred from homology"/>
<evidence type="ECO:0000256" key="5">
    <source>
        <dbReference type="ARBA" id="ARBA00033748"/>
    </source>
</evidence>
<feature type="binding site" evidence="6">
    <location>
        <position position="163"/>
    </location>
    <ligand>
        <name>FMN</name>
        <dbReference type="ChEBI" id="CHEBI:58210"/>
    </ligand>
</feature>
<accession>A0A560KX27</accession>
<gene>
    <name evidence="8" type="ORF">FBZ93_12094</name>
</gene>
<feature type="domain" description="Luciferase-like" evidence="7">
    <location>
        <begin position="40"/>
        <end position="401"/>
    </location>
</feature>
<feature type="binding site" evidence="6">
    <location>
        <position position="109"/>
    </location>
    <ligand>
        <name>FMN</name>
        <dbReference type="ChEBI" id="CHEBI:58210"/>
    </ligand>
</feature>
<evidence type="ECO:0000256" key="3">
    <source>
        <dbReference type="ARBA" id="ARBA00023002"/>
    </source>
</evidence>
<keyword evidence="9" id="KW-1185">Reference proteome</keyword>
<dbReference type="SUPFAM" id="SSF51679">
    <property type="entry name" value="Bacterial luciferase-like"/>
    <property type="match status" value="1"/>
</dbReference>
<organism evidence="8 9">
    <name type="scientific">Bradyrhizobium macuxiense</name>
    <dbReference type="NCBI Taxonomy" id="1755647"/>
    <lineage>
        <taxon>Bacteria</taxon>
        <taxon>Pseudomonadati</taxon>
        <taxon>Pseudomonadota</taxon>
        <taxon>Alphaproteobacteria</taxon>
        <taxon>Hyphomicrobiales</taxon>
        <taxon>Nitrobacteraceae</taxon>
        <taxon>Bradyrhizobium</taxon>
    </lineage>
</organism>
<dbReference type="AlphaFoldDB" id="A0A560KX27"/>
<dbReference type="InterPro" id="IPR011251">
    <property type="entry name" value="Luciferase-like_dom"/>
</dbReference>
<feature type="binding site" evidence="6">
    <location>
        <position position="159"/>
    </location>
    <ligand>
        <name>FMN</name>
        <dbReference type="ChEBI" id="CHEBI:58210"/>
    </ligand>
</feature>
<dbReference type="PIRSF" id="PIRSF000337">
    <property type="entry name" value="NTA_MOA"/>
    <property type="match status" value="1"/>
</dbReference>
<dbReference type="OrthoDB" id="9779442at2"/>
<evidence type="ECO:0000313" key="8">
    <source>
        <dbReference type="EMBL" id="TWB87796.1"/>
    </source>
</evidence>
<dbReference type="Proteomes" id="UP000321304">
    <property type="component" value="Unassembled WGS sequence"/>
</dbReference>
<keyword evidence="4 8" id="KW-0503">Monooxygenase</keyword>
<dbReference type="InterPro" id="IPR036661">
    <property type="entry name" value="Luciferase-like_sf"/>
</dbReference>
<dbReference type="EMBL" id="VITY01000020">
    <property type="protein sequence ID" value="TWB87796.1"/>
    <property type="molecule type" value="Genomic_DNA"/>
</dbReference>
<keyword evidence="3" id="KW-0560">Oxidoreductase</keyword>